<feature type="compositionally biased region" description="Low complexity" evidence="1">
    <location>
        <begin position="1"/>
        <end position="22"/>
    </location>
</feature>
<dbReference type="RefSeq" id="WP_128198625.1">
    <property type="nucleotide sequence ID" value="NZ_SACT01000003.1"/>
</dbReference>
<evidence type="ECO:0000256" key="1">
    <source>
        <dbReference type="SAM" id="MobiDB-lite"/>
    </source>
</evidence>
<evidence type="ECO:0000313" key="3">
    <source>
        <dbReference type="EMBL" id="RVT51624.1"/>
    </source>
</evidence>
<evidence type="ECO:0000313" key="4">
    <source>
        <dbReference type="Proteomes" id="UP000288178"/>
    </source>
</evidence>
<organism evidence="3 4">
    <name type="scientific">Rubrivivax albus</name>
    <dbReference type="NCBI Taxonomy" id="2499835"/>
    <lineage>
        <taxon>Bacteria</taxon>
        <taxon>Pseudomonadati</taxon>
        <taxon>Pseudomonadota</taxon>
        <taxon>Betaproteobacteria</taxon>
        <taxon>Burkholderiales</taxon>
        <taxon>Sphaerotilaceae</taxon>
        <taxon>Rubrivivax</taxon>
    </lineage>
</organism>
<feature type="region of interest" description="Disordered" evidence="1">
    <location>
        <begin position="1"/>
        <end position="42"/>
    </location>
</feature>
<gene>
    <name evidence="3" type="ORF">ENE75_12470</name>
</gene>
<name>A0A3S2TMA8_9BURK</name>
<evidence type="ECO:0000256" key="2">
    <source>
        <dbReference type="SAM" id="Phobius"/>
    </source>
</evidence>
<accession>A0A3S2TMA8</accession>
<reference evidence="3 4" key="1">
    <citation type="submission" date="2019-01" db="EMBL/GenBank/DDBJ databases">
        <authorList>
            <person name="Chen W.-M."/>
        </authorList>
    </citation>
    <scope>NUCLEOTIDE SEQUENCE [LARGE SCALE GENOMIC DNA]</scope>
    <source>
        <strain evidence="3 4">ICH-3</strain>
    </source>
</reference>
<dbReference type="Proteomes" id="UP000288178">
    <property type="component" value="Unassembled WGS sequence"/>
</dbReference>
<keyword evidence="2" id="KW-0812">Transmembrane</keyword>
<keyword evidence="4" id="KW-1185">Reference proteome</keyword>
<dbReference type="EMBL" id="SACT01000003">
    <property type="protein sequence ID" value="RVT51624.1"/>
    <property type="molecule type" value="Genomic_DNA"/>
</dbReference>
<protein>
    <submittedName>
        <fullName evidence="3">Uncharacterized protein</fullName>
    </submittedName>
</protein>
<feature type="compositionally biased region" description="Basic residues" evidence="1">
    <location>
        <begin position="23"/>
        <end position="33"/>
    </location>
</feature>
<proteinExistence type="predicted"/>
<comment type="caution">
    <text evidence="3">The sequence shown here is derived from an EMBL/GenBank/DDBJ whole genome shotgun (WGS) entry which is preliminary data.</text>
</comment>
<keyword evidence="2" id="KW-1133">Transmembrane helix</keyword>
<dbReference type="AlphaFoldDB" id="A0A3S2TMA8"/>
<sequence>MATLRALPTRPLPHPLTLLPTRPARRQPPHPRLAHAGPDPLEQMARDDREDWALLRLVLCVAVATVLMAVASSFLG</sequence>
<keyword evidence="2" id="KW-0472">Membrane</keyword>
<feature type="transmembrane region" description="Helical" evidence="2">
    <location>
        <begin position="53"/>
        <end position="75"/>
    </location>
</feature>